<accession>X1VPH5</accession>
<feature type="non-terminal residue" evidence="1">
    <location>
        <position position="66"/>
    </location>
</feature>
<name>X1VPH5_9ZZZZ</name>
<reference evidence="1" key="1">
    <citation type="journal article" date="2014" name="Front. Microbiol.">
        <title>High frequency of phylogenetically diverse reductive dehalogenase-homologous genes in deep subseafloor sedimentary metagenomes.</title>
        <authorList>
            <person name="Kawai M."/>
            <person name="Futagami T."/>
            <person name="Toyoda A."/>
            <person name="Takaki Y."/>
            <person name="Nishi S."/>
            <person name="Hori S."/>
            <person name="Arai W."/>
            <person name="Tsubouchi T."/>
            <person name="Morono Y."/>
            <person name="Uchiyama I."/>
            <person name="Ito T."/>
            <person name="Fujiyama A."/>
            <person name="Inagaki F."/>
            <person name="Takami H."/>
        </authorList>
    </citation>
    <scope>NUCLEOTIDE SEQUENCE</scope>
    <source>
        <strain evidence="1">Expedition CK06-06</strain>
    </source>
</reference>
<organism evidence="1">
    <name type="scientific">marine sediment metagenome</name>
    <dbReference type="NCBI Taxonomy" id="412755"/>
    <lineage>
        <taxon>unclassified sequences</taxon>
        <taxon>metagenomes</taxon>
        <taxon>ecological metagenomes</taxon>
    </lineage>
</organism>
<protein>
    <submittedName>
        <fullName evidence="1">Uncharacterized protein</fullName>
    </submittedName>
</protein>
<dbReference type="EMBL" id="BARW01025652">
    <property type="protein sequence ID" value="GAJ10920.1"/>
    <property type="molecule type" value="Genomic_DNA"/>
</dbReference>
<dbReference type="AlphaFoldDB" id="X1VPH5"/>
<evidence type="ECO:0000313" key="1">
    <source>
        <dbReference type="EMBL" id="GAJ10920.1"/>
    </source>
</evidence>
<sequence length="66" mass="7120">MPGRLYPSPFEGHAPSEFGTGANILKTRTFGLTVARDLEQIEIGGSCIWAIAATSLTAWIDVRVND</sequence>
<comment type="caution">
    <text evidence="1">The sequence shown here is derived from an EMBL/GenBank/DDBJ whole genome shotgun (WGS) entry which is preliminary data.</text>
</comment>
<gene>
    <name evidence="1" type="ORF">S12H4_41993</name>
</gene>
<proteinExistence type="predicted"/>